<reference evidence="1 2" key="1">
    <citation type="submission" date="2017-01" db="EMBL/GenBank/DDBJ databases">
        <title>The cable genome- insights into the physiology and evolution of filamentous bacteria capable of sulfide oxidation via long distance electron transfer.</title>
        <authorList>
            <person name="Schreiber L."/>
            <person name="Bjerg J.T."/>
            <person name="Boggild A."/>
            <person name="Van De Vossenberg J."/>
            <person name="Meysman F."/>
            <person name="Nielsen L.P."/>
            <person name="Schramm A."/>
            <person name="Kjeldsen K.U."/>
        </authorList>
    </citation>
    <scope>NUCLEOTIDE SEQUENCE [LARGE SCALE GENOMIC DNA]</scope>
    <source>
        <strain evidence="1">A5</strain>
    </source>
</reference>
<proteinExistence type="predicted"/>
<name>A0A444JEV5_9BACT</name>
<dbReference type="AlphaFoldDB" id="A0A444JEV5"/>
<sequence>MDMFEARLGRFVITYRIPLILLSLLVVAGTGYGTRFLTFSSNSRMFFSEENPELQAFNALEQTYTKFENVFFYDCSEIQKCLYP</sequence>
<accession>A0A444JEV5</accession>
<protein>
    <submittedName>
        <fullName evidence="1">Uncharacterized protein</fullName>
    </submittedName>
</protein>
<evidence type="ECO:0000313" key="1">
    <source>
        <dbReference type="EMBL" id="RWX51619.1"/>
    </source>
</evidence>
<gene>
    <name evidence="1" type="ORF">VU01_11062</name>
</gene>
<organism evidence="1 2">
    <name type="scientific">Candidatus Electrothrix marina</name>
    <dbReference type="NCBI Taxonomy" id="1859130"/>
    <lineage>
        <taxon>Bacteria</taxon>
        <taxon>Pseudomonadati</taxon>
        <taxon>Thermodesulfobacteriota</taxon>
        <taxon>Desulfobulbia</taxon>
        <taxon>Desulfobulbales</taxon>
        <taxon>Desulfobulbaceae</taxon>
        <taxon>Candidatus Electrothrix</taxon>
    </lineage>
</organism>
<comment type="caution">
    <text evidence="1">The sequence shown here is derived from an EMBL/GenBank/DDBJ whole genome shotgun (WGS) entry which is preliminary data.</text>
</comment>
<evidence type="ECO:0000313" key="2">
    <source>
        <dbReference type="Proteomes" id="UP000288892"/>
    </source>
</evidence>
<dbReference type="EMBL" id="MTKS01000106">
    <property type="protein sequence ID" value="RWX51619.1"/>
    <property type="molecule type" value="Genomic_DNA"/>
</dbReference>
<keyword evidence="2" id="KW-1185">Reference proteome</keyword>
<dbReference type="Proteomes" id="UP000288892">
    <property type="component" value="Unassembled WGS sequence"/>
</dbReference>